<evidence type="ECO:0008006" key="5">
    <source>
        <dbReference type="Google" id="ProtNLM"/>
    </source>
</evidence>
<proteinExistence type="predicted"/>
<dbReference type="InterPro" id="IPR036396">
    <property type="entry name" value="Cyt_P450_sf"/>
</dbReference>
<dbReference type="EMBL" id="JAMWBK010000011">
    <property type="protein sequence ID" value="KAJ8901427.1"/>
    <property type="molecule type" value="Genomic_DNA"/>
</dbReference>
<evidence type="ECO:0000256" key="2">
    <source>
        <dbReference type="ARBA" id="ARBA00023004"/>
    </source>
</evidence>
<evidence type="ECO:0000313" key="3">
    <source>
        <dbReference type="EMBL" id="KAJ8901427.1"/>
    </source>
</evidence>
<name>A0AAV8UJA2_9RHOD</name>
<organism evidence="3 4">
    <name type="scientific">Rhodosorus marinus</name>
    <dbReference type="NCBI Taxonomy" id="101924"/>
    <lineage>
        <taxon>Eukaryota</taxon>
        <taxon>Rhodophyta</taxon>
        <taxon>Stylonematophyceae</taxon>
        <taxon>Stylonematales</taxon>
        <taxon>Stylonemataceae</taxon>
        <taxon>Rhodosorus</taxon>
    </lineage>
</organism>
<dbReference type="AlphaFoldDB" id="A0AAV8UJA2"/>
<keyword evidence="2" id="KW-0408">Iron</keyword>
<dbReference type="CDD" id="cd00302">
    <property type="entry name" value="cytochrome_P450"/>
    <property type="match status" value="1"/>
</dbReference>
<dbReference type="PANTHER" id="PTHR24286">
    <property type="entry name" value="CYTOCHROME P450 26"/>
    <property type="match status" value="1"/>
</dbReference>
<dbReference type="SUPFAM" id="SSF48264">
    <property type="entry name" value="Cytochrome P450"/>
    <property type="match status" value="1"/>
</dbReference>
<protein>
    <recommendedName>
        <fullName evidence="5">Cytochrome P450</fullName>
    </recommendedName>
</protein>
<evidence type="ECO:0000313" key="4">
    <source>
        <dbReference type="Proteomes" id="UP001157974"/>
    </source>
</evidence>
<dbReference type="Pfam" id="PF00067">
    <property type="entry name" value="p450"/>
    <property type="match status" value="1"/>
</dbReference>
<reference evidence="3 4" key="1">
    <citation type="journal article" date="2023" name="Nat. Commun.">
        <title>Origin of minicircular mitochondrial genomes in red algae.</title>
        <authorList>
            <person name="Lee Y."/>
            <person name="Cho C.H."/>
            <person name="Lee Y.M."/>
            <person name="Park S.I."/>
            <person name="Yang J.H."/>
            <person name="West J.A."/>
            <person name="Bhattacharya D."/>
            <person name="Yoon H.S."/>
        </authorList>
    </citation>
    <scope>NUCLEOTIDE SEQUENCE [LARGE SCALE GENOMIC DNA]</scope>
    <source>
        <strain evidence="3 4">CCMP1338</strain>
        <tissue evidence="3">Whole cell</tissue>
    </source>
</reference>
<dbReference type="GO" id="GO:0016705">
    <property type="term" value="F:oxidoreductase activity, acting on paired donors, with incorporation or reduction of molecular oxygen"/>
    <property type="evidence" value="ECO:0007669"/>
    <property type="project" value="InterPro"/>
</dbReference>
<dbReference type="Gene3D" id="1.10.630.10">
    <property type="entry name" value="Cytochrome P450"/>
    <property type="match status" value="1"/>
</dbReference>
<comment type="caution">
    <text evidence="3">The sequence shown here is derived from an EMBL/GenBank/DDBJ whole genome shotgun (WGS) entry which is preliminary data.</text>
</comment>
<dbReference type="GO" id="GO:0004497">
    <property type="term" value="F:monooxygenase activity"/>
    <property type="evidence" value="ECO:0007669"/>
    <property type="project" value="InterPro"/>
</dbReference>
<dbReference type="GO" id="GO:0016125">
    <property type="term" value="P:sterol metabolic process"/>
    <property type="evidence" value="ECO:0007669"/>
    <property type="project" value="TreeGrafter"/>
</dbReference>
<accession>A0AAV8UJA2</accession>
<keyword evidence="4" id="KW-1185">Reference proteome</keyword>
<gene>
    <name evidence="3" type="ORF">NDN08_007273</name>
</gene>
<dbReference type="InterPro" id="IPR001128">
    <property type="entry name" value="Cyt_P450"/>
</dbReference>
<dbReference type="GO" id="GO:0005506">
    <property type="term" value="F:iron ion binding"/>
    <property type="evidence" value="ECO:0007669"/>
    <property type="project" value="InterPro"/>
</dbReference>
<keyword evidence="1" id="KW-0479">Metal-binding</keyword>
<dbReference type="Proteomes" id="UP001157974">
    <property type="component" value="Unassembled WGS sequence"/>
</dbReference>
<evidence type="ECO:0000256" key="1">
    <source>
        <dbReference type="ARBA" id="ARBA00022723"/>
    </source>
</evidence>
<dbReference type="GO" id="GO:0020037">
    <property type="term" value="F:heme binding"/>
    <property type="evidence" value="ECO:0007669"/>
    <property type="project" value="InterPro"/>
</dbReference>
<dbReference type="PANTHER" id="PTHR24286:SF252">
    <property type="entry name" value="CYTOCHROME P450 26B1"/>
    <property type="match status" value="1"/>
</dbReference>
<sequence length="453" mass="50540">MEPYGNDHLFHDSTLAFSSDVEKWLRDQGSSEGDLSQRRDVFRTRLATKRCVVVAGYEACRDALEEKEFVASQAYNELLSGVMGETTLLTMEEDGELLKATKMLLHGTILKSMDHIVFTSLIPKLEERLDKLSGKPVNLYEVVRDCIADSIVSEVIGPHHIDERQQLDLLLKDHFRAASRPPVKLKLGKIWMSAFQRGIEARDKLLAKFEAVVKNFEPSEGESCSADCSSLLCAIFTENNNWKMDNKTALSTKHLAGILLVLSNTIIPKTVATLVASTCASITLDISLFEKAHNEAKSCQVDIKSCAGMQENCSETIRLCTKETLRLWPALIAAPRKCNNDVIFRGYKIPKGRYVIIMLLAGNRDPASYGPSANEFSVKRWKVTPPPPEPLSFGGGPRSCSGRDLAEKISVAVICKLLQKYSSWQLKKGSNPLDYKWFPVSAHREPVKFVFTP</sequence>